<dbReference type="EMBL" id="UINC01000843">
    <property type="protein sequence ID" value="SUZ62041.1"/>
    <property type="molecule type" value="Genomic_DNA"/>
</dbReference>
<evidence type="ECO:0000313" key="1">
    <source>
        <dbReference type="EMBL" id="SUZ62041.1"/>
    </source>
</evidence>
<accession>A0A381P538</accession>
<sequence length="33" mass="3428">MKAALIKGAGTAMYRAKDLGNNQVYLAEPSSAS</sequence>
<gene>
    <name evidence="1" type="ORF">METZ01_LOCUS14895</name>
</gene>
<reference evidence="1" key="1">
    <citation type="submission" date="2018-05" db="EMBL/GenBank/DDBJ databases">
        <authorList>
            <person name="Lanie J.A."/>
            <person name="Ng W.-L."/>
            <person name="Kazmierczak K.M."/>
            <person name="Andrzejewski T.M."/>
            <person name="Davidsen T.M."/>
            <person name="Wayne K.J."/>
            <person name="Tettelin H."/>
            <person name="Glass J.I."/>
            <person name="Rusch D."/>
            <person name="Podicherti R."/>
            <person name="Tsui H.-C.T."/>
            <person name="Winkler M.E."/>
        </authorList>
    </citation>
    <scope>NUCLEOTIDE SEQUENCE</scope>
</reference>
<proteinExistence type="predicted"/>
<name>A0A381P538_9ZZZZ</name>
<dbReference type="AlphaFoldDB" id="A0A381P538"/>
<protein>
    <submittedName>
        <fullName evidence="1">Uncharacterized protein</fullName>
    </submittedName>
</protein>
<organism evidence="1">
    <name type="scientific">marine metagenome</name>
    <dbReference type="NCBI Taxonomy" id="408172"/>
    <lineage>
        <taxon>unclassified sequences</taxon>
        <taxon>metagenomes</taxon>
        <taxon>ecological metagenomes</taxon>
    </lineage>
</organism>